<evidence type="ECO:0000256" key="1">
    <source>
        <dbReference type="SAM" id="SignalP"/>
    </source>
</evidence>
<feature type="signal peptide" evidence="1">
    <location>
        <begin position="1"/>
        <end position="26"/>
    </location>
</feature>
<name>A0A4R8MAC8_9FLAO</name>
<dbReference type="Proteomes" id="UP000294824">
    <property type="component" value="Unassembled WGS sequence"/>
</dbReference>
<dbReference type="Gene3D" id="1.20.58.430">
    <property type="entry name" value="Type IV secretion system, VirB5-domain"/>
    <property type="match status" value="1"/>
</dbReference>
<gene>
    <name evidence="2" type="ORF">DFQ06_3359</name>
</gene>
<dbReference type="EMBL" id="SORL01000011">
    <property type="protein sequence ID" value="TDY60775.1"/>
    <property type="molecule type" value="Genomic_DNA"/>
</dbReference>
<organism evidence="2 3">
    <name type="scientific">Algibacter lectus</name>
    <dbReference type="NCBI Taxonomy" id="221126"/>
    <lineage>
        <taxon>Bacteria</taxon>
        <taxon>Pseudomonadati</taxon>
        <taxon>Bacteroidota</taxon>
        <taxon>Flavobacteriia</taxon>
        <taxon>Flavobacteriales</taxon>
        <taxon>Flavobacteriaceae</taxon>
        <taxon>Algibacter</taxon>
    </lineage>
</organism>
<evidence type="ECO:0000313" key="3">
    <source>
        <dbReference type="Proteomes" id="UP000294824"/>
    </source>
</evidence>
<dbReference type="RefSeq" id="WP_133968888.1">
    <property type="nucleotide sequence ID" value="NZ_SORL01000011.1"/>
</dbReference>
<keyword evidence="3" id="KW-1185">Reference proteome</keyword>
<accession>A0A4R8MAC8</accession>
<protein>
    <recommendedName>
        <fullName evidence="4">Conjugative transposon protein TraI</fullName>
    </recommendedName>
</protein>
<dbReference type="AlphaFoldDB" id="A0A4R8MAC8"/>
<proteinExistence type="predicted"/>
<sequence length="195" mass="22083">MKTKIKTLAVGLIFSVALLLPGGATAQGMPTYDNTNFISLVKQLVESGKQTAQMIKSVKFLKDAKEAIEKVSSVVQQLRAVEEIAKNNQRLIQVMQNDLQDILKSPYIKPEEVTRVAESFDAVVQNSLDMVDFIDEILSSDNLKMTDAERAEVLKMMELESKKMVSNITTKTKRYKDIISFRKMQDKVNNRETNY</sequence>
<keyword evidence="1" id="KW-0732">Signal</keyword>
<comment type="caution">
    <text evidence="2">The sequence shown here is derived from an EMBL/GenBank/DDBJ whole genome shotgun (WGS) entry which is preliminary data.</text>
</comment>
<feature type="chain" id="PRO_5020344907" description="Conjugative transposon protein TraI" evidence="1">
    <location>
        <begin position="27"/>
        <end position="195"/>
    </location>
</feature>
<reference evidence="2 3" key="1">
    <citation type="submission" date="2019-03" db="EMBL/GenBank/DDBJ databases">
        <title>Genomic Encyclopedia of Type Strains, Phase III (KMG-III): the genomes of soil and plant-associated and newly described type strains.</title>
        <authorList>
            <person name="Whitman W."/>
        </authorList>
    </citation>
    <scope>NUCLEOTIDE SEQUENCE [LARGE SCALE GENOMIC DNA]</scope>
    <source>
        <strain evidence="2 3">CECT 8301</strain>
    </source>
</reference>
<dbReference type="InterPro" id="IPR023220">
    <property type="entry name" value="T4SS_VirB5-domain"/>
</dbReference>
<evidence type="ECO:0000313" key="2">
    <source>
        <dbReference type="EMBL" id="TDY60775.1"/>
    </source>
</evidence>
<evidence type="ECO:0008006" key="4">
    <source>
        <dbReference type="Google" id="ProtNLM"/>
    </source>
</evidence>